<keyword evidence="3 14" id="KW-0055">Arginine biosynthesis</keyword>
<dbReference type="CDD" id="cd01424">
    <property type="entry name" value="MGS_CPS_II"/>
    <property type="match status" value="1"/>
</dbReference>
<keyword evidence="10" id="KW-0460">Magnesium</keyword>
<keyword evidence="7 14" id="KW-0677">Repeat</keyword>
<dbReference type="Pfam" id="PF02142">
    <property type="entry name" value="MGS"/>
    <property type="match status" value="1"/>
</dbReference>
<comment type="caution">
    <text evidence="14">Lacks conserved residue(s) required for the propagation of feature annotation.</text>
</comment>
<feature type="binding site" evidence="14">
    <location>
        <position position="242"/>
    </location>
    <ligand>
        <name>ATP</name>
        <dbReference type="ChEBI" id="CHEBI:30616"/>
        <label>1</label>
    </ligand>
</feature>
<dbReference type="NCBIfam" id="TIGR01369">
    <property type="entry name" value="CPSaseII_lrg"/>
    <property type="match status" value="1"/>
</dbReference>
<feature type="binding site" evidence="14">
    <location>
        <position position="876"/>
    </location>
    <ligand>
        <name>Mg(2+)</name>
        <dbReference type="ChEBI" id="CHEBI:18420"/>
        <label>4</label>
    </ligand>
</feature>
<dbReference type="InterPro" id="IPR033937">
    <property type="entry name" value="MGS_CPS_CarB"/>
</dbReference>
<feature type="binding site" evidence="14">
    <location>
        <position position="301"/>
    </location>
    <ligand>
        <name>Mg(2+)</name>
        <dbReference type="ChEBI" id="CHEBI:18420"/>
        <label>2</label>
    </ligand>
</feature>
<evidence type="ECO:0000256" key="1">
    <source>
        <dbReference type="ARBA" id="ARBA00005077"/>
    </source>
</evidence>
<feature type="binding site" evidence="14">
    <location>
        <position position="864"/>
    </location>
    <ligand>
        <name>Mg(2+)</name>
        <dbReference type="ChEBI" id="CHEBI:18420"/>
        <label>3</label>
    </ligand>
</feature>
<feature type="binding site" evidence="14">
    <location>
        <position position="299"/>
    </location>
    <ligand>
        <name>ATP</name>
        <dbReference type="ChEBI" id="CHEBI:30616"/>
        <label>1</label>
    </ligand>
</feature>
<dbReference type="NCBIfam" id="NF003671">
    <property type="entry name" value="PRK05294.1"/>
    <property type="match status" value="1"/>
</dbReference>
<evidence type="ECO:0000256" key="9">
    <source>
        <dbReference type="ARBA" id="ARBA00022840"/>
    </source>
</evidence>
<keyword evidence="11 14" id="KW-0665">Pyrimidine biosynthesis</keyword>
<dbReference type="InterPro" id="IPR016185">
    <property type="entry name" value="PreATP-grasp_dom_sf"/>
</dbReference>
<comment type="catalytic activity">
    <reaction evidence="13 14">
        <text>hydrogencarbonate + NH4(+) + 2 ATP = carbamoyl phosphate + 2 ADP + phosphate + 2 H(+)</text>
        <dbReference type="Rhea" id="RHEA:18029"/>
        <dbReference type="ChEBI" id="CHEBI:15378"/>
        <dbReference type="ChEBI" id="CHEBI:17544"/>
        <dbReference type="ChEBI" id="CHEBI:28938"/>
        <dbReference type="ChEBI" id="CHEBI:30616"/>
        <dbReference type="ChEBI" id="CHEBI:43474"/>
        <dbReference type="ChEBI" id="CHEBI:58228"/>
        <dbReference type="ChEBI" id="CHEBI:456216"/>
        <dbReference type="EC" id="6.3.4.16"/>
    </reaction>
</comment>
<feature type="binding site" evidence="14">
    <location>
        <position position="824"/>
    </location>
    <ligand>
        <name>ATP</name>
        <dbReference type="ChEBI" id="CHEBI:30616"/>
        <label>2</label>
    </ligand>
</feature>
<keyword evidence="8 14" id="KW-0547">Nucleotide-binding</keyword>
<evidence type="ECO:0000259" key="16">
    <source>
        <dbReference type="PROSITE" id="PS51855"/>
    </source>
</evidence>
<dbReference type="Pfam" id="PF02786">
    <property type="entry name" value="CPSase_L_D2"/>
    <property type="match status" value="2"/>
</dbReference>
<dbReference type="Gene3D" id="3.30.470.20">
    <property type="entry name" value="ATP-grasp fold, B domain"/>
    <property type="match status" value="2"/>
</dbReference>
<comment type="subunit">
    <text evidence="14">Composed of two chains; the small (or glutamine) chain promotes the hydrolysis of glutamine to ammonia, which is used by the large (or ammonia) chain to synthesize carbamoyl phosphate. Tetramer of heterodimers (alpha,beta)4.</text>
</comment>
<dbReference type="Gene3D" id="3.40.50.20">
    <property type="match status" value="2"/>
</dbReference>
<feature type="binding site" evidence="14">
    <location>
        <position position="241"/>
    </location>
    <ligand>
        <name>ATP</name>
        <dbReference type="ChEBI" id="CHEBI:30616"/>
        <label>1</label>
    </ligand>
</feature>
<feature type="binding site" evidence="14">
    <location>
        <position position="243"/>
    </location>
    <ligand>
        <name>ATP</name>
        <dbReference type="ChEBI" id="CHEBI:30616"/>
        <label>1</label>
    </ligand>
</feature>
<keyword evidence="12" id="KW-0464">Manganese</keyword>
<dbReference type="InterPro" id="IPR005479">
    <property type="entry name" value="CPAse_ATP-bd"/>
</dbReference>
<dbReference type="SUPFAM" id="SSF52335">
    <property type="entry name" value="Methylglyoxal synthase-like"/>
    <property type="match status" value="1"/>
</dbReference>
<keyword evidence="18" id="KW-1185">Reference proteome</keyword>
<keyword evidence="6" id="KW-0479">Metal-binding</keyword>
<feature type="binding site" evidence="14">
    <location>
        <position position="823"/>
    </location>
    <ligand>
        <name>ATP</name>
        <dbReference type="ChEBI" id="CHEBI:30616"/>
        <label>2</label>
    </ligand>
</feature>
<dbReference type="InterPro" id="IPR005483">
    <property type="entry name" value="CPSase_dom"/>
</dbReference>
<evidence type="ECO:0000313" key="17">
    <source>
        <dbReference type="EMBL" id="MBB5725002.1"/>
    </source>
</evidence>
<dbReference type="InterPro" id="IPR058047">
    <property type="entry name" value="CPSase_preATP-grasp"/>
</dbReference>
<feature type="binding site" evidence="14">
    <location>
        <position position="301"/>
    </location>
    <ligand>
        <name>Mn(2+)</name>
        <dbReference type="ChEBI" id="CHEBI:29035"/>
        <label>2</label>
    </ligand>
</feature>
<dbReference type="InterPro" id="IPR013815">
    <property type="entry name" value="ATP_grasp_subdomain_1"/>
</dbReference>
<sequence>MPKRTDISSILVIGAGPIIIGQACEFDYSGTQAIKALKEEGYRIVLVNSNPATIMTDPELADATYVEPITPEVVARIIERERPDAVLPTMGGQTALNTALALFRDGTLEKFGVTMIGADADAIDKAEDRLKFRDAMDKIGLESARSHIAHTEKEALDGLEKVGLPAIIRPSFTLGGTGGGIAYNREEFIEIVRKGLDASPTTEVLIEESLLGWKEYEMEVVRDRADNCIIICSIENVDPMGVHTGDSITVAPALTLTDKEYQIMRNASIAVLREIGVETGGSNVQFAVNPKDGRLIVIEMNPRVSRSSALASKATGFPIAKVAAKLAVGYTLDEIENDITGATPASFEPTIDYVVTKIPRFAFEKFKGAEAVLGTAMKSVGEVMAIGRNIHESMQKALRGLETGLSGFNHVERLVGAPRAEIEAALASPTPDRLLVAAQALREGFTVAEVNAIAKYDPWFLERMAEIVAAENEVMKDGLPIEAAGMRRLKAMGFSDKRLAWLALQSANLRGMERGIARGSGLIHEAVKAMTGGVTEDEVREHRLKLGVRPVFKRIDTCAAEFDAKTPYMYSTYEAPSFGEPENEAQPSDRRKIVILGGGPNRIGQGIEFDYCCCHACFALADAGYETIMVNCNPETVSTDYDTSDRLYFEPLTAEDVLEILHVEQSKGELVGVIVQFGGQTPLNLARALEKAGIPILGTSPDAIDLAEDRERFAALVNRLKLLQPSNGIARSRAEALNVANRIGYPVLMRPSYVLGGRAMEIVDSDQQLEDYIQTAVQVSGDAPVLIDQYLRDAIEVDVDAICDGEDVVVAGVLQHIEEAGVHSGDSACSIPPYSLPAEIIAEIERQTEALARGLSVVGLMNIQFAVKDGQVYLIEVNPRASRTVPFVAKAIGAPIAKIASRVMAGEKLRDLPKIDRDIDYFAVKEAVFPFARFPGIDPVLSPEMKSTGEVMGISPDFTTAFAKSQLGAGTVLPTSGAVFVSVKSGDKDLIVPAVRALVDAGFTIVATTGTADHLSRAGLPVETVNKVAQGRPHIVDRIKDGAIALIFNTTEGWQSLKDSQPIRASAVNGKVPYFTTASAAVQAAQAIHAAVKGDGASNLEVRPLQSYYSQPHN</sequence>
<evidence type="ECO:0000256" key="10">
    <source>
        <dbReference type="ARBA" id="ARBA00022842"/>
    </source>
</evidence>
<keyword evidence="5 14" id="KW-0028">Amino-acid biosynthesis</keyword>
<reference evidence="17 18" key="1">
    <citation type="submission" date="2020-08" db="EMBL/GenBank/DDBJ databases">
        <title>Genomic Encyclopedia of Type Strains, Phase IV (KMG-IV): sequencing the most valuable type-strain genomes for metagenomic binning, comparative biology and taxonomic classification.</title>
        <authorList>
            <person name="Goeker M."/>
        </authorList>
    </citation>
    <scope>NUCLEOTIDE SEQUENCE [LARGE SCALE GENOMIC DNA]</scope>
    <source>
        <strain evidence="17 18">DSM 101535</strain>
    </source>
</reference>
<feature type="binding site" evidence="14">
    <location>
        <position position="789"/>
    </location>
    <ligand>
        <name>ATP</name>
        <dbReference type="ChEBI" id="CHEBI:30616"/>
        <label>2</label>
    </ligand>
</feature>
<comment type="function">
    <text evidence="14">Large subunit of the glutamine-dependent carbamoyl phosphate synthetase (CPSase). CPSase catalyzes the formation of carbamoyl phosphate from the ammonia moiety of glutamine, carbonate, and phosphate donated by ATP, constituting the first step of 2 biosynthetic pathways, one leading to arginine and/or urea and the other to pyrimidine nucleotides. The large subunit (synthetase) binds the substrates ammonia (free or transferred from glutamine from the small subunit), hydrogencarbonate and ATP and carries out an ATP-coupled ligase reaction, activating hydrogencarbonate by forming carboxy phosphate which reacts with ammonia to form carbamoyl phosphate.</text>
</comment>
<feature type="region of interest" description="Allosteric domain" evidence="14">
    <location>
        <begin position="971"/>
        <end position="1114"/>
    </location>
</feature>
<feature type="binding site" evidence="14">
    <location>
        <position position="876"/>
    </location>
    <ligand>
        <name>Mg(2+)</name>
        <dbReference type="ChEBI" id="CHEBI:18420"/>
        <label>3</label>
    </ligand>
</feature>
<dbReference type="HAMAP" id="MF_01210_A">
    <property type="entry name" value="CPSase_L_chain_A"/>
    <property type="match status" value="1"/>
</dbReference>
<dbReference type="Gene3D" id="3.40.50.1380">
    <property type="entry name" value="Methylglyoxal synthase-like domain"/>
    <property type="match status" value="1"/>
</dbReference>
<evidence type="ECO:0000256" key="11">
    <source>
        <dbReference type="ARBA" id="ARBA00022975"/>
    </source>
</evidence>
<proteinExistence type="inferred from homology"/>
<dbReference type="InterPro" id="IPR011607">
    <property type="entry name" value="MGS-like_dom"/>
</dbReference>
<dbReference type="EC" id="6.3.5.5" evidence="14"/>
<evidence type="ECO:0000256" key="5">
    <source>
        <dbReference type="ARBA" id="ARBA00022605"/>
    </source>
</evidence>
<dbReference type="PANTHER" id="PTHR11405">
    <property type="entry name" value="CARBAMOYLTRANSFERASE FAMILY MEMBER"/>
    <property type="match status" value="1"/>
</dbReference>
<feature type="binding site" evidence="14">
    <location>
        <position position="285"/>
    </location>
    <ligand>
        <name>ATP</name>
        <dbReference type="ChEBI" id="CHEBI:30616"/>
        <label>1</label>
    </ligand>
</feature>
<feature type="binding site" evidence="14">
    <location>
        <position position="175"/>
    </location>
    <ligand>
        <name>ATP</name>
        <dbReference type="ChEBI" id="CHEBI:30616"/>
        <label>1</label>
    </ligand>
</feature>
<feature type="binding site" evidence="14">
    <location>
        <position position="821"/>
    </location>
    <ligand>
        <name>ATP</name>
        <dbReference type="ChEBI" id="CHEBI:30616"/>
        <label>2</label>
    </ligand>
</feature>
<evidence type="ECO:0000256" key="4">
    <source>
        <dbReference type="ARBA" id="ARBA00022598"/>
    </source>
</evidence>
<feature type="binding site" evidence="14">
    <location>
        <position position="796"/>
    </location>
    <ligand>
        <name>ATP</name>
        <dbReference type="ChEBI" id="CHEBI:30616"/>
        <label>2</label>
    </ligand>
</feature>
<dbReference type="PROSITE" id="PS00866">
    <property type="entry name" value="CPSASE_1"/>
    <property type="match status" value="1"/>
</dbReference>
<feature type="binding site" evidence="14">
    <location>
        <position position="876"/>
    </location>
    <ligand>
        <name>Mn(2+)</name>
        <dbReference type="ChEBI" id="CHEBI:29035"/>
        <label>3</label>
    </ligand>
</feature>
<dbReference type="Pfam" id="PF02787">
    <property type="entry name" value="CPSase_L_D3"/>
    <property type="match status" value="1"/>
</dbReference>
<dbReference type="SUPFAM" id="SSF56059">
    <property type="entry name" value="Glutathione synthetase ATP-binding domain-like"/>
    <property type="match status" value="2"/>
</dbReference>
<feature type="binding site" evidence="14">
    <location>
        <position position="878"/>
    </location>
    <ligand>
        <name>Mn(2+)</name>
        <dbReference type="ChEBI" id="CHEBI:29035"/>
        <label>4</label>
    </ligand>
</feature>
<dbReference type="PROSITE" id="PS00867">
    <property type="entry name" value="CPSASE_2"/>
    <property type="match status" value="2"/>
</dbReference>
<evidence type="ECO:0000256" key="6">
    <source>
        <dbReference type="ARBA" id="ARBA00022723"/>
    </source>
</evidence>
<comment type="catalytic activity">
    <reaction evidence="14">
        <text>hydrogencarbonate + L-glutamine + 2 ATP + H2O = carbamoyl phosphate + L-glutamate + 2 ADP + phosphate + 2 H(+)</text>
        <dbReference type="Rhea" id="RHEA:18633"/>
        <dbReference type="ChEBI" id="CHEBI:15377"/>
        <dbReference type="ChEBI" id="CHEBI:15378"/>
        <dbReference type="ChEBI" id="CHEBI:17544"/>
        <dbReference type="ChEBI" id="CHEBI:29985"/>
        <dbReference type="ChEBI" id="CHEBI:30616"/>
        <dbReference type="ChEBI" id="CHEBI:43474"/>
        <dbReference type="ChEBI" id="CHEBI:58228"/>
        <dbReference type="ChEBI" id="CHEBI:58359"/>
        <dbReference type="ChEBI" id="CHEBI:456216"/>
        <dbReference type="EC" id="6.3.5.5"/>
    </reaction>
</comment>
<keyword evidence="4 14" id="KW-0436">Ligase</keyword>
<dbReference type="Proteomes" id="UP000560131">
    <property type="component" value="Unassembled WGS sequence"/>
</dbReference>
<evidence type="ECO:0000259" key="15">
    <source>
        <dbReference type="PROSITE" id="PS50975"/>
    </source>
</evidence>
<dbReference type="InterPro" id="IPR036897">
    <property type="entry name" value="CarbamoylP_synth_lsu_oligo_sf"/>
</dbReference>
<evidence type="ECO:0000256" key="7">
    <source>
        <dbReference type="ARBA" id="ARBA00022737"/>
    </source>
</evidence>
<name>A0ABR6N2I7_9SPHN</name>
<evidence type="ECO:0000313" key="18">
    <source>
        <dbReference type="Proteomes" id="UP000560131"/>
    </source>
</evidence>
<organism evidence="17 18">
    <name type="scientific">Sphingomonas endophytica</name>
    <dbReference type="NCBI Taxonomy" id="869719"/>
    <lineage>
        <taxon>Bacteria</taxon>
        <taxon>Pseudomonadati</taxon>
        <taxon>Pseudomonadota</taxon>
        <taxon>Alphaproteobacteria</taxon>
        <taxon>Sphingomonadales</taxon>
        <taxon>Sphingomonadaceae</taxon>
        <taxon>Sphingomonas</taxon>
    </lineage>
</organism>
<feature type="binding site" evidence="14">
    <location>
        <position position="215"/>
    </location>
    <ligand>
        <name>ATP</name>
        <dbReference type="ChEBI" id="CHEBI:30616"/>
        <label>1</label>
    </ligand>
</feature>
<feature type="binding site" evidence="14">
    <location>
        <position position="299"/>
    </location>
    <ligand>
        <name>Mn(2+)</name>
        <dbReference type="ChEBI" id="CHEBI:29035"/>
        <label>1</label>
    </ligand>
</feature>
<dbReference type="PROSITE" id="PS51855">
    <property type="entry name" value="MGS"/>
    <property type="match status" value="1"/>
</dbReference>
<feature type="binding site" evidence="14">
    <location>
        <position position="299"/>
    </location>
    <ligand>
        <name>Mg(2+)</name>
        <dbReference type="ChEBI" id="CHEBI:18420"/>
        <label>2</label>
    </ligand>
</feature>
<feature type="binding site" evidence="14">
    <location>
        <position position="299"/>
    </location>
    <ligand>
        <name>Mg(2+)</name>
        <dbReference type="ChEBI" id="CHEBI:18420"/>
        <label>1</label>
    </ligand>
</feature>
<dbReference type="Gene3D" id="3.30.1490.20">
    <property type="entry name" value="ATP-grasp fold, A domain"/>
    <property type="match status" value="1"/>
</dbReference>
<feature type="binding site" evidence="14">
    <location>
        <position position="878"/>
    </location>
    <ligand>
        <name>Mg(2+)</name>
        <dbReference type="ChEBI" id="CHEBI:18420"/>
        <label>4</label>
    </ligand>
</feature>
<feature type="binding site" evidence="14">
    <location>
        <position position="176"/>
    </location>
    <ligand>
        <name>ATP</name>
        <dbReference type="ChEBI" id="CHEBI:30616"/>
        <label>1</label>
    </ligand>
</feature>
<dbReference type="Pfam" id="PF25596">
    <property type="entry name" value="CPSase_L_D1"/>
    <property type="match status" value="2"/>
</dbReference>
<dbReference type="InterPro" id="IPR005480">
    <property type="entry name" value="CPSase_lsu_oligo"/>
</dbReference>
<feature type="binding site" evidence="14">
    <location>
        <position position="791"/>
    </location>
    <ligand>
        <name>ATP</name>
        <dbReference type="ChEBI" id="CHEBI:30616"/>
        <label>2</label>
    </ligand>
</feature>
<feature type="binding site" evidence="14">
    <location>
        <position position="864"/>
    </location>
    <ligand>
        <name>ATP</name>
        <dbReference type="ChEBI" id="CHEBI:30616"/>
        <label>2</label>
    </ligand>
</feature>
<feature type="binding site" evidence="14">
    <location>
        <position position="299"/>
    </location>
    <ligand>
        <name>Mn(2+)</name>
        <dbReference type="ChEBI" id="CHEBI:29035"/>
        <label>2</label>
    </ligand>
</feature>
<evidence type="ECO:0000256" key="8">
    <source>
        <dbReference type="ARBA" id="ARBA00022741"/>
    </source>
</evidence>
<feature type="binding site" evidence="14">
    <location>
        <position position="169"/>
    </location>
    <ligand>
        <name>ATP</name>
        <dbReference type="ChEBI" id="CHEBI:30616"/>
        <label>1</label>
    </ligand>
</feature>
<feature type="binding site" evidence="14">
    <location>
        <position position="876"/>
    </location>
    <ligand>
        <name>ATP</name>
        <dbReference type="ChEBI" id="CHEBI:30616"/>
        <label>2</label>
    </ligand>
</feature>
<evidence type="ECO:0000256" key="14">
    <source>
        <dbReference type="HAMAP-Rule" id="MF_01210"/>
    </source>
</evidence>
<gene>
    <name evidence="14" type="primary">carB</name>
    <name evidence="17" type="ORF">FHS97_000910</name>
</gene>
<keyword evidence="9 14" id="KW-0067">ATP-binding</keyword>
<dbReference type="EMBL" id="JACIJN010000002">
    <property type="protein sequence ID" value="MBB5725002.1"/>
    <property type="molecule type" value="Genomic_DNA"/>
</dbReference>
<dbReference type="PROSITE" id="PS50975">
    <property type="entry name" value="ATP_GRASP"/>
    <property type="match status" value="2"/>
</dbReference>
<feature type="binding site" evidence="14">
    <location>
        <position position="210"/>
    </location>
    <ligand>
        <name>ATP</name>
        <dbReference type="ChEBI" id="CHEBI:30616"/>
        <label>1</label>
    </ligand>
</feature>
<evidence type="ECO:0000256" key="12">
    <source>
        <dbReference type="ARBA" id="ARBA00023211"/>
    </source>
</evidence>
<dbReference type="InterPro" id="IPR011761">
    <property type="entry name" value="ATP-grasp"/>
</dbReference>
<dbReference type="SMART" id="SM01096">
    <property type="entry name" value="CPSase_L_D3"/>
    <property type="match status" value="1"/>
</dbReference>
<feature type="binding site" evidence="14">
    <location>
        <position position="285"/>
    </location>
    <ligand>
        <name>Mg(2+)</name>
        <dbReference type="ChEBI" id="CHEBI:18420"/>
        <label>1</label>
    </ligand>
</feature>
<accession>A0ABR6N2I7</accession>
<feature type="domain" description="MGS-like" evidence="16">
    <location>
        <begin position="971"/>
        <end position="1114"/>
    </location>
</feature>
<dbReference type="PANTHER" id="PTHR11405:SF53">
    <property type="entry name" value="CARBAMOYL-PHOSPHATE SYNTHASE [AMMONIA], MITOCHONDRIAL"/>
    <property type="match status" value="1"/>
</dbReference>
<comment type="caution">
    <text evidence="17">The sequence shown here is derived from an EMBL/GenBank/DDBJ whole genome shotgun (WGS) entry which is preliminary data.</text>
</comment>
<feature type="binding site" evidence="14">
    <location>
        <position position="822"/>
    </location>
    <ligand>
        <name>ATP</name>
        <dbReference type="ChEBI" id="CHEBI:30616"/>
        <label>2</label>
    </ligand>
</feature>
<dbReference type="SUPFAM" id="SSF48108">
    <property type="entry name" value="Carbamoyl phosphate synthetase, large subunit connection domain"/>
    <property type="match status" value="1"/>
</dbReference>
<feature type="domain" description="ATP-grasp" evidence="15">
    <location>
        <begin position="714"/>
        <end position="905"/>
    </location>
</feature>
<dbReference type="HAMAP" id="MF_01210_B">
    <property type="entry name" value="CPSase_L_chain_B"/>
    <property type="match status" value="1"/>
</dbReference>
<dbReference type="PROSITE" id="PS51257">
    <property type="entry name" value="PROKAR_LIPOPROTEIN"/>
    <property type="match status" value="1"/>
</dbReference>
<feature type="binding site" evidence="14">
    <location>
        <position position="285"/>
    </location>
    <ligand>
        <name>Mn(2+)</name>
        <dbReference type="ChEBI" id="CHEBI:29035"/>
        <label>1</label>
    </ligand>
</feature>
<feature type="region of interest" description="Carboxyphosphate synthetic domain" evidence="14">
    <location>
        <begin position="1"/>
        <end position="402"/>
    </location>
</feature>
<dbReference type="RefSeq" id="WP_184033650.1">
    <property type="nucleotide sequence ID" value="NZ_BAABAR010000007.1"/>
</dbReference>
<feature type="binding site" evidence="14">
    <location>
        <position position="750"/>
    </location>
    <ligand>
        <name>ATP</name>
        <dbReference type="ChEBI" id="CHEBI:30616"/>
        <label>2</label>
    </ligand>
</feature>
<comment type="pathway">
    <text evidence="1 14">Amino-acid biosynthesis; L-arginine biosynthesis; carbamoyl phosphate from bicarbonate: step 1/1.</text>
</comment>
<dbReference type="Gene3D" id="1.10.1030.10">
    <property type="entry name" value="Carbamoyl-phosphate synthetase, large subunit oligomerisation domain"/>
    <property type="match status" value="1"/>
</dbReference>
<evidence type="ECO:0000256" key="3">
    <source>
        <dbReference type="ARBA" id="ARBA00022571"/>
    </source>
</evidence>
<feature type="binding site" evidence="14">
    <location>
        <position position="129"/>
    </location>
    <ligand>
        <name>ATP</name>
        <dbReference type="ChEBI" id="CHEBI:30616"/>
        <label>1</label>
    </ligand>
</feature>
<feature type="binding site" evidence="14">
    <location>
        <position position="864"/>
    </location>
    <ligand>
        <name>Mn(2+)</name>
        <dbReference type="ChEBI" id="CHEBI:29035"/>
        <label>3</label>
    </ligand>
</feature>
<dbReference type="SMART" id="SM00851">
    <property type="entry name" value="MGS"/>
    <property type="match status" value="1"/>
</dbReference>
<comment type="cofactor">
    <cofactor evidence="14">
        <name>Mg(2+)</name>
        <dbReference type="ChEBI" id="CHEBI:18420"/>
    </cofactor>
    <cofactor evidence="14">
        <name>Mn(2+)</name>
        <dbReference type="ChEBI" id="CHEBI:29035"/>
    </cofactor>
    <text evidence="14">Binds 4 Mg(2+) or Mn(2+) ions per subunit.</text>
</comment>
<dbReference type="InterPro" id="IPR036914">
    <property type="entry name" value="MGS-like_dom_sf"/>
</dbReference>
<protein>
    <recommendedName>
        <fullName evidence="14">Carbamoyl phosphate synthase large chain</fullName>
        <ecNumber evidence="14">6.3.4.16</ecNumber>
        <ecNumber evidence="14">6.3.5.5</ecNumber>
    </recommendedName>
    <alternativeName>
        <fullName evidence="14">Carbamoyl phosphate synthetase ammonia chain</fullName>
    </alternativeName>
</protein>
<feature type="domain" description="ATP-grasp" evidence="15">
    <location>
        <begin position="133"/>
        <end position="328"/>
    </location>
</feature>
<evidence type="ECO:0000256" key="2">
    <source>
        <dbReference type="ARBA" id="ARBA00009799"/>
    </source>
</evidence>
<comment type="domain">
    <text evidence="14">The large subunit is composed of 2 ATP-grasp domains that are involved in binding the 2 ATP molecules needed for carbamoyl phosphate synthesis. The N-terminal ATP-grasp domain (referred to as the carboxyphosphate synthetic component) catalyzes the ATP-dependent phosphorylation of hydrogencarbonate to carboxyphosphate and the subsequent nucleophilic attack by ammonia to form a carbamate intermediate. The C-terminal ATP-grasp domain (referred to as the carbamoyl phosphate synthetic component) then catalyzes the phosphorylation of carbamate with the second ATP to form the end product carbamoyl phosphate. The reactive and unstable enzyme intermediates are sequentially channeled from one active site to the next through the interior of the protein over a distance of at least 96 A.</text>
</comment>
<dbReference type="SUPFAM" id="SSF52440">
    <property type="entry name" value="PreATP-grasp domain"/>
    <property type="match status" value="2"/>
</dbReference>
<feature type="binding site" evidence="14">
    <location>
        <position position="208"/>
    </location>
    <ligand>
        <name>ATP</name>
        <dbReference type="ChEBI" id="CHEBI:30616"/>
        <label>1</label>
    </ligand>
</feature>
<dbReference type="InterPro" id="IPR006275">
    <property type="entry name" value="CPSase_lsu"/>
</dbReference>
<comment type="pathway">
    <text evidence="14">Pyrimidine metabolism; UMP biosynthesis via de novo pathway; (S)-dihydroorotate from bicarbonate: step 1/3.</text>
</comment>
<dbReference type="PRINTS" id="PR00098">
    <property type="entry name" value="CPSASE"/>
</dbReference>
<feature type="binding site" evidence="14">
    <location>
        <position position="876"/>
    </location>
    <ligand>
        <name>Mn(2+)</name>
        <dbReference type="ChEBI" id="CHEBI:29035"/>
        <label>4</label>
    </ligand>
</feature>
<evidence type="ECO:0000256" key="13">
    <source>
        <dbReference type="ARBA" id="ARBA00047359"/>
    </source>
</evidence>
<dbReference type="EC" id="6.3.4.16" evidence="14"/>
<comment type="similarity">
    <text evidence="2 14">Belongs to the CarB family.</text>
</comment>
<dbReference type="GO" id="GO:0004088">
    <property type="term" value="F:carbamoyl-phosphate synthase (glutamine-hydrolyzing) activity"/>
    <property type="evidence" value="ECO:0007669"/>
    <property type="project" value="UniProtKB-EC"/>
</dbReference>